<dbReference type="AlphaFoldDB" id="A0AB33ILF5"/>
<organism evidence="2">
    <name type="scientific">Prevotella sp. GTC17253</name>
    <dbReference type="NCBI Taxonomy" id="3236793"/>
    <lineage>
        <taxon>Bacteria</taxon>
        <taxon>Pseudomonadati</taxon>
        <taxon>Bacteroidota</taxon>
        <taxon>Bacteroidia</taxon>
        <taxon>Bacteroidales</taxon>
        <taxon>Prevotellaceae</taxon>
        <taxon>Prevotella</taxon>
    </lineage>
</organism>
<sequence length="48" mass="5515">MDKTRKEVLERLKKAKEIKANAVEKAKAELAELVEKETGVRPTKFFVL</sequence>
<gene>
    <name evidence="2" type="ORF">GTC17253_00410</name>
</gene>
<protein>
    <submittedName>
        <fullName evidence="2">Uncharacterized protein</fullName>
    </submittedName>
</protein>
<reference evidence="2" key="1">
    <citation type="submission" date="2024-07" db="EMBL/GenBank/DDBJ databases">
        <title>Complete genome sequence of Prevotella sp. YM-2024 GTC17253.</title>
        <authorList>
            <person name="Hayashi M."/>
            <person name="Muto Y."/>
            <person name="Tanaka K."/>
            <person name="Niwa H."/>
        </authorList>
    </citation>
    <scope>NUCLEOTIDE SEQUENCE</scope>
    <source>
        <strain evidence="2">GTC17253</strain>
    </source>
</reference>
<accession>A0AB33ILF5</accession>
<evidence type="ECO:0000313" key="2">
    <source>
        <dbReference type="EMBL" id="BFO70075.1"/>
    </source>
</evidence>
<name>A0AB33ILF5_9BACT</name>
<feature type="coiled-coil region" evidence="1">
    <location>
        <begin position="5"/>
        <end position="36"/>
    </location>
</feature>
<keyword evidence="1" id="KW-0175">Coiled coil</keyword>
<dbReference type="EMBL" id="AP035785">
    <property type="protein sequence ID" value="BFO70075.1"/>
    <property type="molecule type" value="Genomic_DNA"/>
</dbReference>
<proteinExistence type="predicted"/>
<evidence type="ECO:0000256" key="1">
    <source>
        <dbReference type="SAM" id="Coils"/>
    </source>
</evidence>